<dbReference type="InterPro" id="IPR000157">
    <property type="entry name" value="TIR_dom"/>
</dbReference>
<evidence type="ECO:0000256" key="2">
    <source>
        <dbReference type="ARBA" id="ARBA00022737"/>
    </source>
</evidence>
<accession>A0ABQ7XQ65</accession>
<evidence type="ECO:0000313" key="7">
    <source>
        <dbReference type="EMBL" id="KAH0858048.1"/>
    </source>
</evidence>
<evidence type="ECO:0000313" key="8">
    <source>
        <dbReference type="Proteomes" id="UP000824890"/>
    </source>
</evidence>
<protein>
    <submittedName>
        <fullName evidence="7">Uncharacterized protein</fullName>
    </submittedName>
</protein>
<keyword evidence="3" id="KW-0143">Chaperone</keyword>
<dbReference type="InterPro" id="IPR002182">
    <property type="entry name" value="NB-ARC"/>
</dbReference>
<gene>
    <name evidence="7" type="ORF">HID58_086309</name>
</gene>
<dbReference type="PRINTS" id="PR00364">
    <property type="entry name" value="DISEASERSIST"/>
</dbReference>
<evidence type="ECO:0000259" key="5">
    <source>
        <dbReference type="Pfam" id="PF01582"/>
    </source>
</evidence>
<evidence type="ECO:0000259" key="6">
    <source>
        <dbReference type="Pfam" id="PF23282"/>
    </source>
</evidence>
<comment type="caution">
    <text evidence="7">The sequence shown here is derived from an EMBL/GenBank/DDBJ whole genome shotgun (WGS) entry which is preliminary data.</text>
</comment>
<dbReference type="Gene3D" id="1.10.8.430">
    <property type="entry name" value="Helical domain of apoptotic protease-activating factors"/>
    <property type="match status" value="1"/>
</dbReference>
<dbReference type="Pfam" id="PF07725">
    <property type="entry name" value="LRR_3"/>
    <property type="match status" value="1"/>
</dbReference>
<dbReference type="InterPro" id="IPR020818">
    <property type="entry name" value="Chaperonin_GroES"/>
</dbReference>
<dbReference type="Gene3D" id="2.30.33.40">
    <property type="entry name" value="GroES chaperonin"/>
    <property type="match status" value="1"/>
</dbReference>
<dbReference type="Gene3D" id="3.40.50.10140">
    <property type="entry name" value="Toll/interleukin-1 receptor homology (TIR) domain"/>
    <property type="match status" value="1"/>
</dbReference>
<dbReference type="Gene3D" id="3.40.50.2000">
    <property type="entry name" value="Glycogen Phosphorylase B"/>
    <property type="match status" value="1"/>
</dbReference>
<name>A0ABQ7XQ65_BRANA</name>
<dbReference type="Pfam" id="PF23282">
    <property type="entry name" value="WHD_ROQ1"/>
    <property type="match status" value="1"/>
</dbReference>
<dbReference type="Gene3D" id="3.40.50.300">
    <property type="entry name" value="P-loop containing nucleotide triphosphate hydrolases"/>
    <property type="match status" value="1"/>
</dbReference>
<dbReference type="Pfam" id="PF01582">
    <property type="entry name" value="TIR"/>
    <property type="match status" value="1"/>
</dbReference>
<dbReference type="InterPro" id="IPR044974">
    <property type="entry name" value="Disease_R_plants"/>
</dbReference>
<dbReference type="SUPFAM" id="SSF50129">
    <property type="entry name" value="GroES-like"/>
    <property type="match status" value="1"/>
</dbReference>
<keyword evidence="1" id="KW-0433">Leucine-rich repeat</keyword>
<dbReference type="SMART" id="SM00883">
    <property type="entry name" value="Cpn10"/>
    <property type="match status" value="1"/>
</dbReference>
<dbReference type="CDD" id="cd00320">
    <property type="entry name" value="cpn10"/>
    <property type="match status" value="1"/>
</dbReference>
<dbReference type="Pfam" id="PF00931">
    <property type="entry name" value="NB-ARC"/>
    <property type="match status" value="1"/>
</dbReference>
<sequence>MKIDDNEGVSASRKHLVFAYYVTGHGFGHASRVVEVVRHLIAAGHDVHVVTGAPDFRDSVLLDCGAVQAGALTVDRLASLEKYVETTVVPRAEILKTEVEWLHSIKTDFVVFDVVPVACRAAADAGIHSVCVTNFRTADSILHLIDSVIRKRIASYRLENPALSSSLLQRWLATPATPACNKVKISFDRSDETIRCSLVPHLSAAFGRKGISVLTDKHDEFCKCIASVFIFSKNYVSIKESLDDFFKTSQRRHDKVHVVATVFYGVNRSELEGNFAKALFEHPTSYQASQLRSAEEIITLPGHEKINKQSDCEFVEKIATDVYEKIFPKERIGIYSRMLQDISNLLCSQQWGVKSIGFWGMPGIGKTELAKAVFDQMASDYEVTCFLQNFHETFETKGLYSLLQEHFKNLTNQNIPKRVLLVLDDVRNHLYAESLLAELPSFSLGSLIIIASRDDQVLSQYQVNQTYKVEGLNKLEAMQLFSLCAFEKDVKETNLLKDNSMKVIEYANGNPLALRVYGKEMSSHEQTSQKETLFLKLKQDPPHQIMEVVKSSYYALNDNEKNILVYIAFCFTGKHVEDVSKLLQDLGFFPEIGIDRLVANSLVTISENKLEMHNMIQGVVKKIGRCSEDSNTSFKCVLGTTDIEAISLDASNLNPDVELSLFRSMYNLRYLSIYYSNPGKHGKALESFSLPYGLRFFHWETYPLKSLPQDFDPSNLVELNMPYSQLQTLWGGTKNLKMLKRINLRHSRKLLEVNELSEARNLEQIDLCGCKNLQSFPSIRNLHKLRVVDLPSCIKIKSFPEFPSNVELKFEGSPIKTMYPPVPLIRVKSLCEFLDNPTKPLNFERHGPYILDILRPGSFLNSQKRITNPDMVETPPTFKDIMCEKAILMSQWALENLKSFRKELSIRFFFCSFADRQDISRDVESGRILIISRTSRIIRSNNGNSGHVALETIMSQEDDVDVTPLSHNPFSYPQGMNLFSLLAYPLSSLSVHREKHKRSYLWAEKPMGSLNSDWFLQKIGQIWVESNNCTLKQSQFRSLVVKAASVVAPKYASIKPMGDRILVKIKEAEEKTMGGILLPSTGQSKPQGGEVVAVGERGIIGKNKVDITVPVNWSTNHLLHKYAGTEVEFNDVKHLILKEDDIGLS</sequence>
<feature type="domain" description="NB-ARC" evidence="4">
    <location>
        <begin position="338"/>
        <end position="490"/>
    </location>
</feature>
<proteinExistence type="predicted"/>
<keyword evidence="2" id="KW-0677">Repeat</keyword>
<dbReference type="Proteomes" id="UP000824890">
    <property type="component" value="Unassembled WGS sequence"/>
</dbReference>
<dbReference type="Gene3D" id="3.80.10.10">
    <property type="entry name" value="Ribonuclease Inhibitor"/>
    <property type="match status" value="1"/>
</dbReference>
<evidence type="ECO:0000259" key="4">
    <source>
        <dbReference type="Pfam" id="PF00931"/>
    </source>
</evidence>
<dbReference type="SUPFAM" id="SSF52058">
    <property type="entry name" value="L domain-like"/>
    <property type="match status" value="1"/>
</dbReference>
<dbReference type="InterPro" id="IPR011713">
    <property type="entry name" value="Leu-rich_rpt_3"/>
</dbReference>
<dbReference type="InterPro" id="IPR058192">
    <property type="entry name" value="WHD_ROQ1-like"/>
</dbReference>
<dbReference type="PANTHER" id="PTHR11017:SF518">
    <property type="entry name" value="DISEASE RESISTANCE PROTEIN (TIR-NBS-LRR CLASS)-RELATED"/>
    <property type="match status" value="1"/>
</dbReference>
<feature type="domain" description="Disease resistance protein Roq1-like winged-helix" evidence="6">
    <location>
        <begin position="557"/>
        <end position="625"/>
    </location>
</feature>
<evidence type="ECO:0000256" key="3">
    <source>
        <dbReference type="ARBA" id="ARBA00023186"/>
    </source>
</evidence>
<dbReference type="Pfam" id="PF00166">
    <property type="entry name" value="Cpn10"/>
    <property type="match status" value="1"/>
</dbReference>
<dbReference type="InterPro" id="IPR011032">
    <property type="entry name" value="GroES-like_sf"/>
</dbReference>
<dbReference type="SUPFAM" id="SSF53756">
    <property type="entry name" value="UDP-Glycosyltransferase/glycogen phosphorylase"/>
    <property type="match status" value="1"/>
</dbReference>
<dbReference type="InterPro" id="IPR037124">
    <property type="entry name" value="Chaperonin_GroES_sf"/>
</dbReference>
<dbReference type="InterPro" id="IPR042197">
    <property type="entry name" value="Apaf_helical"/>
</dbReference>
<dbReference type="InterPro" id="IPR032675">
    <property type="entry name" value="LRR_dom_sf"/>
</dbReference>
<evidence type="ECO:0000256" key="1">
    <source>
        <dbReference type="ARBA" id="ARBA00022614"/>
    </source>
</evidence>
<reference evidence="7 8" key="1">
    <citation type="submission" date="2021-05" db="EMBL/GenBank/DDBJ databases">
        <title>Genome Assembly of Synthetic Allotetraploid Brassica napus Reveals Homoeologous Exchanges between Subgenomes.</title>
        <authorList>
            <person name="Davis J.T."/>
        </authorList>
    </citation>
    <scope>NUCLEOTIDE SEQUENCE [LARGE SCALE GENOMIC DNA]</scope>
    <source>
        <strain evidence="8">cv. Da-Ae</strain>
        <tissue evidence="7">Seedling</tissue>
    </source>
</reference>
<dbReference type="PANTHER" id="PTHR11017">
    <property type="entry name" value="LEUCINE-RICH REPEAT-CONTAINING PROTEIN"/>
    <property type="match status" value="1"/>
</dbReference>
<dbReference type="InterPro" id="IPR035897">
    <property type="entry name" value="Toll_tir_struct_dom_sf"/>
</dbReference>
<feature type="domain" description="TIR" evidence="5">
    <location>
        <begin position="218"/>
        <end position="326"/>
    </location>
</feature>
<organism evidence="7 8">
    <name type="scientific">Brassica napus</name>
    <name type="common">Rape</name>
    <dbReference type="NCBI Taxonomy" id="3708"/>
    <lineage>
        <taxon>Eukaryota</taxon>
        <taxon>Viridiplantae</taxon>
        <taxon>Streptophyta</taxon>
        <taxon>Embryophyta</taxon>
        <taxon>Tracheophyta</taxon>
        <taxon>Spermatophyta</taxon>
        <taxon>Magnoliopsida</taxon>
        <taxon>eudicotyledons</taxon>
        <taxon>Gunneridae</taxon>
        <taxon>Pentapetalae</taxon>
        <taxon>rosids</taxon>
        <taxon>malvids</taxon>
        <taxon>Brassicales</taxon>
        <taxon>Brassicaceae</taxon>
        <taxon>Brassiceae</taxon>
        <taxon>Brassica</taxon>
    </lineage>
</organism>
<dbReference type="InterPro" id="IPR027417">
    <property type="entry name" value="P-loop_NTPase"/>
</dbReference>
<dbReference type="EMBL" id="JAGKQM010000019">
    <property type="protein sequence ID" value="KAH0858048.1"/>
    <property type="molecule type" value="Genomic_DNA"/>
</dbReference>
<dbReference type="SUPFAM" id="SSF52540">
    <property type="entry name" value="P-loop containing nucleoside triphosphate hydrolases"/>
    <property type="match status" value="1"/>
</dbReference>
<keyword evidence="8" id="KW-1185">Reference proteome</keyword>